<feature type="region of interest" description="Disordered" evidence="7">
    <location>
        <begin position="144"/>
        <end position="333"/>
    </location>
</feature>
<accession>E7CH29</accession>
<dbReference type="GeneID" id="10100717"/>
<evidence type="ECO:0000256" key="1">
    <source>
        <dbReference type="ARBA" id="ARBA00010275"/>
    </source>
</evidence>
<dbReference type="InterPro" id="IPR002924">
    <property type="entry name" value="Adenovir_t-Ag_E1B_19kDa"/>
</dbReference>
<evidence type="ECO:0000256" key="7">
    <source>
        <dbReference type="SAM" id="MobiDB-lite"/>
    </source>
</evidence>
<comment type="similarity">
    <text evidence="1 6">Belongs to the adenoviridae E1B 19 kDa protein family.</text>
</comment>
<evidence type="ECO:0000256" key="5">
    <source>
        <dbReference type="ARBA" id="ARBA00023323"/>
    </source>
</evidence>
<dbReference type="OrthoDB" id="16755at10239"/>
<evidence type="ECO:0000256" key="3">
    <source>
        <dbReference type="ARBA" id="ARBA00022581"/>
    </source>
</evidence>
<keyword evidence="9" id="KW-1185">Reference proteome</keyword>
<dbReference type="Proteomes" id="UP000136399">
    <property type="component" value="Segment"/>
</dbReference>
<feature type="compositionally biased region" description="Pro residues" evidence="7">
    <location>
        <begin position="284"/>
        <end position="295"/>
    </location>
</feature>
<name>E7CH29_9ADEN</name>
<dbReference type="KEGG" id="vg:10100717"/>
<protein>
    <recommendedName>
        <fullName evidence="6">E1B protein, small T-antigen</fullName>
    </recommendedName>
</protein>
<keyword evidence="3 6" id="KW-0945">Host-virus interaction</keyword>
<organism evidence="8 9">
    <name type="scientific">Murine adenovirus 2</name>
    <dbReference type="NCBI Taxonomy" id="931972"/>
    <lineage>
        <taxon>Viruses</taxon>
        <taxon>Varidnaviria</taxon>
        <taxon>Bamfordvirae</taxon>
        <taxon>Preplasmiviricota</taxon>
        <taxon>Polisuviricotina</taxon>
        <taxon>Pharingeaviricetes</taxon>
        <taxon>Rowavirales</taxon>
        <taxon>Adenoviridae</taxon>
        <taxon>Mastadenovirus</taxon>
        <taxon>Mastadenovirus muris</taxon>
        <taxon>Murine mastadenovirus B</taxon>
    </lineage>
</organism>
<evidence type="ECO:0000256" key="4">
    <source>
        <dbReference type="ARBA" id="ARBA00023189"/>
    </source>
</evidence>
<sequence length="333" mass="38072">MDLLKHLSEYKVLRDLVLESSSFKPWWWRRRGLSNLVRETIEKFRTEYEEVLGQVFFTRLNHQDFFLYHYVIREELDLSTPGHQISGISFVVYVLERWALLEQRFGRDYLVDSLVFPLYQRVRSELRWQSRQVLKPVRRFRRSQALPAEQRQSMPFPFQGDRPTEPLLPSFRLSRSSPPSPNRPQSPLPALVVNQSSRVPPPSNATAAAPGCPPPPTVMIPTSKSLRPRSCPSGAIFTSSSIDPNPSQRTSPPRPPPKLYQHQYQNLMLSETTSEMASLTVSSPTPPLPPMPPTETPVEKARRGSSDSLSSEREGSYRKVPGTPARCRRALQL</sequence>
<evidence type="ECO:0000313" key="9">
    <source>
        <dbReference type="Proteomes" id="UP000136399"/>
    </source>
</evidence>
<dbReference type="EMBL" id="HM049560">
    <property type="protein sequence ID" value="ADR77830.1"/>
    <property type="molecule type" value="Genomic_DNA"/>
</dbReference>
<keyword evidence="4 6" id="KW-1081">Inhibition of host apoptosis by viral BCL2-like protein</keyword>
<evidence type="ECO:0000256" key="6">
    <source>
        <dbReference type="RuleBase" id="RU364111"/>
    </source>
</evidence>
<keyword evidence="5 6" id="KW-1119">Modulation of host cell apoptosis by virus</keyword>
<dbReference type="RefSeq" id="YP_004123734.1">
    <property type="nucleotide sequence ID" value="NC_014899.1"/>
</dbReference>
<evidence type="ECO:0000256" key="2">
    <source>
        <dbReference type="ARBA" id="ARBA00022518"/>
    </source>
</evidence>
<feature type="compositionally biased region" description="Basic and acidic residues" evidence="7">
    <location>
        <begin position="297"/>
        <end position="317"/>
    </location>
</feature>
<feature type="compositionally biased region" description="Pro residues" evidence="7">
    <location>
        <begin position="178"/>
        <end position="187"/>
    </location>
</feature>
<keyword evidence="2 6" id="KW-0244">Early protein</keyword>
<proteinExistence type="inferred from homology"/>
<feature type="compositionally biased region" description="Low complexity" evidence="7">
    <location>
        <begin position="167"/>
        <end position="177"/>
    </location>
</feature>
<reference evidence="8 9" key="1">
    <citation type="journal article" date="2011" name="Virus Res.">
        <title>Genomic and phylogenetic analyses of murine adenovirus 2.</title>
        <authorList>
            <person name="Hemmi S."/>
            <person name="Vidovszky M.Z."/>
            <person name="Ruminska J."/>
            <person name="Ramelli S."/>
            <person name="Decurtins W."/>
            <person name="Greber U.F."/>
            <person name="Harrach B."/>
        </authorList>
    </citation>
    <scope>NUCLEOTIDE SEQUENCE [LARGE SCALE GENOMIC DNA]</scope>
    <source>
        <strain evidence="8">K87</strain>
    </source>
</reference>
<dbReference type="Pfam" id="PF01691">
    <property type="entry name" value="Adeno_E1B_19K"/>
    <property type="match status" value="1"/>
</dbReference>
<evidence type="ECO:0000313" key="8">
    <source>
        <dbReference type="EMBL" id="ADR77830.1"/>
    </source>
</evidence>
<dbReference type="GO" id="GO:0033668">
    <property type="term" value="P:symbiont-mediated suppression of host apoptosis"/>
    <property type="evidence" value="ECO:0007669"/>
    <property type="project" value="UniProtKB-KW"/>
</dbReference>
<feature type="compositionally biased region" description="Polar residues" evidence="7">
    <location>
        <begin position="262"/>
        <end position="277"/>
    </location>
</feature>